<dbReference type="NCBIfam" id="TIGR00255">
    <property type="entry name" value="YicC/YloC family endoribonuclease"/>
    <property type="match status" value="1"/>
</dbReference>
<dbReference type="Pfam" id="PF03755">
    <property type="entry name" value="YicC-like_N"/>
    <property type="match status" value="1"/>
</dbReference>
<keyword evidence="4" id="KW-0378">Hydrolase</keyword>
<comment type="similarity">
    <text evidence="5">Belongs to the YicC/YloC family.</text>
</comment>
<sequence>MKSMTGYGQAARTNDNYELNIELKSVNNRFLDLQIRMPKELNPYEALIRQIAKEKIQRGRVDVFINLTPLKSGNKQVVVHWELLNQLVQELQRGGKEHFGVVDLPVEQVLVKAMEQDDYVTIVDQQTADDSLEGLVGEVAAAAFTQLATSREKEGAGIQKVLAEYSEKVQQLTGELASFVTEYEADYQQRYQAKLEEYLGSTVDHDRLLTELAILLERGDIHEELDRLGIHLEKMSGLLQTTDPVGRELDFLLQEMNREVNTIGSKSSPIQIKDIVVQLKTILEKIREQIQNVE</sequence>
<keyword evidence="3" id="KW-0255">Endonuclease</keyword>
<evidence type="ECO:0000256" key="2">
    <source>
        <dbReference type="ARBA" id="ARBA00022722"/>
    </source>
</evidence>
<keyword evidence="9" id="KW-1185">Reference proteome</keyword>
<name>A0A1L8SSG7_9ENTE</name>
<dbReference type="STRING" id="319970.RV00_GL000635"/>
<evidence type="ECO:0000256" key="1">
    <source>
        <dbReference type="ARBA" id="ARBA00001968"/>
    </source>
</evidence>
<dbReference type="GO" id="GO:0004521">
    <property type="term" value="F:RNA endonuclease activity"/>
    <property type="evidence" value="ECO:0007669"/>
    <property type="project" value="InterPro"/>
</dbReference>
<evidence type="ECO:0000313" key="9">
    <source>
        <dbReference type="Proteomes" id="UP000183700"/>
    </source>
</evidence>
<dbReference type="InterPro" id="IPR005229">
    <property type="entry name" value="YicC/YloC-like"/>
</dbReference>
<feature type="domain" description="Endoribonuclease YicC-like N-terminal" evidence="6">
    <location>
        <begin position="1"/>
        <end position="159"/>
    </location>
</feature>
<feature type="domain" description="Endoribonuclease YicC-like C-terminal" evidence="7">
    <location>
        <begin position="181"/>
        <end position="294"/>
    </location>
</feature>
<evidence type="ECO:0000256" key="4">
    <source>
        <dbReference type="ARBA" id="ARBA00022801"/>
    </source>
</evidence>
<evidence type="ECO:0000256" key="3">
    <source>
        <dbReference type="ARBA" id="ARBA00022759"/>
    </source>
</evidence>
<evidence type="ECO:0000256" key="5">
    <source>
        <dbReference type="ARBA" id="ARBA00035648"/>
    </source>
</evidence>
<dbReference type="Proteomes" id="UP000183700">
    <property type="component" value="Unassembled WGS sequence"/>
</dbReference>
<keyword evidence="2" id="KW-0540">Nuclease</keyword>
<protein>
    <submittedName>
        <fullName evidence="8">TIGR00255 family protein</fullName>
    </submittedName>
</protein>
<dbReference type="AlphaFoldDB" id="A0A1L8SSG7"/>
<dbReference type="GO" id="GO:0016787">
    <property type="term" value="F:hydrolase activity"/>
    <property type="evidence" value="ECO:0007669"/>
    <property type="project" value="UniProtKB-KW"/>
</dbReference>
<dbReference type="Pfam" id="PF08340">
    <property type="entry name" value="YicC-like_C"/>
    <property type="match status" value="1"/>
</dbReference>
<dbReference type="OrthoDB" id="9771229at2"/>
<evidence type="ECO:0000259" key="6">
    <source>
        <dbReference type="Pfam" id="PF03755"/>
    </source>
</evidence>
<dbReference type="PANTHER" id="PTHR30636:SF3">
    <property type="entry name" value="UPF0701 PROTEIN YICC"/>
    <property type="match status" value="1"/>
</dbReference>
<evidence type="ECO:0000313" key="8">
    <source>
        <dbReference type="EMBL" id="OJG34918.1"/>
    </source>
</evidence>
<reference evidence="8 9" key="1">
    <citation type="submission" date="2014-12" db="EMBL/GenBank/DDBJ databases">
        <title>Draft genome sequences of 29 type strains of Enterococci.</title>
        <authorList>
            <person name="Zhong Z."/>
            <person name="Sun Z."/>
            <person name="Liu W."/>
            <person name="Zhang W."/>
            <person name="Zhang H."/>
        </authorList>
    </citation>
    <scope>NUCLEOTIDE SEQUENCE [LARGE SCALE GENOMIC DNA]</scope>
    <source>
        <strain evidence="8 9">DSM 22802</strain>
    </source>
</reference>
<gene>
    <name evidence="8" type="ORF">RV00_GL000635</name>
</gene>
<proteinExistence type="inferred from homology"/>
<dbReference type="InterPro" id="IPR013527">
    <property type="entry name" value="YicC-like_N"/>
</dbReference>
<dbReference type="InterPro" id="IPR013551">
    <property type="entry name" value="YicC-like_C"/>
</dbReference>
<comment type="caution">
    <text evidence="8">The sequence shown here is derived from an EMBL/GenBank/DDBJ whole genome shotgun (WGS) entry which is preliminary data.</text>
</comment>
<dbReference type="PANTHER" id="PTHR30636">
    <property type="entry name" value="UPF0701 PROTEIN YICC"/>
    <property type="match status" value="1"/>
</dbReference>
<evidence type="ECO:0000259" key="7">
    <source>
        <dbReference type="Pfam" id="PF08340"/>
    </source>
</evidence>
<organism evidence="8 9">
    <name type="scientific">Enterococcus devriesei</name>
    <dbReference type="NCBI Taxonomy" id="319970"/>
    <lineage>
        <taxon>Bacteria</taxon>
        <taxon>Bacillati</taxon>
        <taxon>Bacillota</taxon>
        <taxon>Bacilli</taxon>
        <taxon>Lactobacillales</taxon>
        <taxon>Enterococcaceae</taxon>
        <taxon>Enterococcus</taxon>
    </lineage>
</organism>
<comment type="cofactor">
    <cofactor evidence="1">
        <name>a divalent metal cation</name>
        <dbReference type="ChEBI" id="CHEBI:60240"/>
    </cofactor>
</comment>
<dbReference type="RefSeq" id="WP_071862993.1">
    <property type="nucleotide sequence ID" value="NZ_JBHLVS010000010.1"/>
</dbReference>
<dbReference type="EMBL" id="JXKM01000011">
    <property type="protein sequence ID" value="OJG34918.1"/>
    <property type="molecule type" value="Genomic_DNA"/>
</dbReference>
<accession>A0A1L8SSG7</accession>